<dbReference type="EMBL" id="MN739040">
    <property type="protein sequence ID" value="QHS85139.1"/>
    <property type="molecule type" value="Genomic_DNA"/>
</dbReference>
<keyword evidence="1" id="KW-1133">Transmembrane helix</keyword>
<accession>A0A6C0B0U6</accession>
<evidence type="ECO:0000313" key="2">
    <source>
        <dbReference type="EMBL" id="QHS85139.1"/>
    </source>
</evidence>
<keyword evidence="1" id="KW-0472">Membrane</keyword>
<evidence type="ECO:0000256" key="1">
    <source>
        <dbReference type="SAM" id="Phobius"/>
    </source>
</evidence>
<name>A0A6C0B0U6_9ZZZZ</name>
<feature type="transmembrane region" description="Helical" evidence="1">
    <location>
        <begin position="35"/>
        <end position="54"/>
    </location>
</feature>
<organism evidence="2">
    <name type="scientific">viral metagenome</name>
    <dbReference type="NCBI Taxonomy" id="1070528"/>
    <lineage>
        <taxon>unclassified sequences</taxon>
        <taxon>metagenomes</taxon>
        <taxon>organismal metagenomes</taxon>
    </lineage>
</organism>
<dbReference type="AlphaFoldDB" id="A0A6C0B0U6"/>
<proteinExistence type="predicted"/>
<keyword evidence="1" id="KW-0812">Transmembrane</keyword>
<sequence length="70" mass="8385">MDRETLKIPKLVNPDNFKITITPEVKKFKWNLNKILLILFVIFLIVFLCISKYSTFEEEPVPYSLVYDFK</sequence>
<reference evidence="2" key="1">
    <citation type="journal article" date="2020" name="Nature">
        <title>Giant virus diversity and host interactions through global metagenomics.</title>
        <authorList>
            <person name="Schulz F."/>
            <person name="Roux S."/>
            <person name="Paez-Espino D."/>
            <person name="Jungbluth S."/>
            <person name="Walsh D.A."/>
            <person name="Denef V.J."/>
            <person name="McMahon K.D."/>
            <person name="Konstantinidis K.T."/>
            <person name="Eloe-Fadrosh E.A."/>
            <person name="Kyrpides N.C."/>
            <person name="Woyke T."/>
        </authorList>
    </citation>
    <scope>NUCLEOTIDE SEQUENCE</scope>
    <source>
        <strain evidence="2">GVMAG-M-3300009182-67</strain>
    </source>
</reference>
<protein>
    <submittedName>
        <fullName evidence="2">Uncharacterized protein</fullName>
    </submittedName>
</protein>